<dbReference type="Pfam" id="PF04542">
    <property type="entry name" value="Sigma70_r2"/>
    <property type="match status" value="1"/>
</dbReference>
<sequence length="278" mass="30740">MSVQLEEQVSTTTVGTPIDTTGASVAEVRDMSKVMFARLGRLEEGTEEYQYVRNTLIELNMALVRFAAKRFGNRADQMEDILQVGTIGLIKAVDRFDPDYGVEFVTFALPTIVGEIKRFFRDTSWAVRVPRRLQELRIDLAKATDALSAELDRAPTVGELAERLNITEEEVLEARIAANAYSAGSIDAQAGDEEDDGTAWANRIGAEDPALEGIDNLTALKPLIAHLPDRERTILSMRFGADMTQAAIGAELGISQMHVSRLLSRTLNRLRTQLLTED</sequence>
<dbReference type="PANTHER" id="PTHR30385:SF4">
    <property type="entry name" value="RNA POLYMERASE SIGMA-E FACTOR"/>
    <property type="match status" value="1"/>
</dbReference>
<protein>
    <submittedName>
        <fullName evidence="6">RNA polymerase sigma factor SigF</fullName>
    </submittedName>
</protein>
<dbReference type="InterPro" id="IPR000943">
    <property type="entry name" value="RNA_pol_sigma70"/>
</dbReference>
<dbReference type="PRINTS" id="PR00046">
    <property type="entry name" value="SIGMA70FCT"/>
</dbReference>
<dbReference type="SUPFAM" id="SSF88946">
    <property type="entry name" value="Sigma2 domain of RNA polymerase sigma factors"/>
    <property type="match status" value="1"/>
</dbReference>
<reference evidence="6 7" key="1">
    <citation type="submission" date="2021-08" db="EMBL/GenBank/DDBJ databases">
        <title>Streptomyces sp. PTM05 isolated from lichen.</title>
        <authorList>
            <person name="Somphong A."/>
            <person name="Phongsopitanun W."/>
            <person name="Tanasupawat S."/>
        </authorList>
    </citation>
    <scope>NUCLEOTIDE SEQUENCE [LARGE SCALE GENOMIC DNA]</scope>
    <source>
        <strain evidence="6 7">Ptm05</strain>
    </source>
</reference>
<dbReference type="Proteomes" id="UP001198565">
    <property type="component" value="Unassembled WGS sequence"/>
</dbReference>
<evidence type="ECO:0000256" key="1">
    <source>
        <dbReference type="ARBA" id="ARBA00023015"/>
    </source>
</evidence>
<dbReference type="PROSITE" id="PS00715">
    <property type="entry name" value="SIGMA70_1"/>
    <property type="match status" value="1"/>
</dbReference>
<evidence type="ECO:0000256" key="3">
    <source>
        <dbReference type="ARBA" id="ARBA00023125"/>
    </source>
</evidence>
<keyword evidence="7" id="KW-1185">Reference proteome</keyword>
<dbReference type="EMBL" id="JAINVZ010000001">
    <property type="protein sequence ID" value="MBY8883468.1"/>
    <property type="molecule type" value="Genomic_DNA"/>
</dbReference>
<evidence type="ECO:0000259" key="5">
    <source>
        <dbReference type="PROSITE" id="PS00715"/>
    </source>
</evidence>
<dbReference type="InterPro" id="IPR013325">
    <property type="entry name" value="RNA_pol_sigma_r2"/>
</dbReference>
<organism evidence="6 7">
    <name type="scientific">Streptantibioticus parmotrematis</name>
    <dbReference type="NCBI Taxonomy" id="2873249"/>
    <lineage>
        <taxon>Bacteria</taxon>
        <taxon>Bacillati</taxon>
        <taxon>Actinomycetota</taxon>
        <taxon>Actinomycetes</taxon>
        <taxon>Kitasatosporales</taxon>
        <taxon>Streptomycetaceae</taxon>
        <taxon>Streptantibioticus</taxon>
    </lineage>
</organism>
<evidence type="ECO:0000313" key="6">
    <source>
        <dbReference type="EMBL" id="MBY8883468.1"/>
    </source>
</evidence>
<name>A0ABS7QJX3_9ACTN</name>
<accession>A0ABS7QJX3</accession>
<dbReference type="InterPro" id="IPR013324">
    <property type="entry name" value="RNA_pol_sigma_r3/r4-like"/>
</dbReference>
<proteinExistence type="predicted"/>
<dbReference type="NCBIfam" id="TIGR02937">
    <property type="entry name" value="sigma70-ECF"/>
    <property type="match status" value="1"/>
</dbReference>
<comment type="caution">
    <text evidence="6">The sequence shown here is derived from an EMBL/GenBank/DDBJ whole genome shotgun (WGS) entry which is preliminary data.</text>
</comment>
<dbReference type="InterPro" id="IPR014322">
    <property type="entry name" value="RNA_pol_sigma-B/F/G"/>
</dbReference>
<evidence type="ECO:0000256" key="2">
    <source>
        <dbReference type="ARBA" id="ARBA00023082"/>
    </source>
</evidence>
<dbReference type="RefSeq" id="WP_222973078.1">
    <property type="nucleotide sequence ID" value="NZ_JAINVZ010000001.1"/>
</dbReference>
<dbReference type="InterPro" id="IPR007624">
    <property type="entry name" value="RNA_pol_sigma70_r3"/>
</dbReference>
<keyword evidence="2" id="KW-0731">Sigma factor</keyword>
<keyword evidence="4" id="KW-0804">Transcription</keyword>
<keyword evidence="1" id="KW-0805">Transcription regulation</keyword>
<dbReference type="PANTHER" id="PTHR30385">
    <property type="entry name" value="SIGMA FACTOR F FLAGELLAR"/>
    <property type="match status" value="1"/>
</dbReference>
<gene>
    <name evidence="6" type="ORF">K7472_01235</name>
</gene>
<evidence type="ECO:0000256" key="4">
    <source>
        <dbReference type="ARBA" id="ARBA00023163"/>
    </source>
</evidence>
<dbReference type="Pfam" id="PF04539">
    <property type="entry name" value="Sigma70_r3"/>
    <property type="match status" value="1"/>
</dbReference>
<dbReference type="CDD" id="cd06171">
    <property type="entry name" value="Sigma70_r4"/>
    <property type="match status" value="1"/>
</dbReference>
<dbReference type="Gene3D" id="1.20.120.1810">
    <property type="match status" value="1"/>
</dbReference>
<dbReference type="SUPFAM" id="SSF88659">
    <property type="entry name" value="Sigma3 and sigma4 domains of RNA polymerase sigma factors"/>
    <property type="match status" value="2"/>
</dbReference>
<dbReference type="InterPro" id="IPR036388">
    <property type="entry name" value="WH-like_DNA-bd_sf"/>
</dbReference>
<dbReference type="Gene3D" id="1.10.10.10">
    <property type="entry name" value="Winged helix-like DNA-binding domain superfamily/Winged helix DNA-binding domain"/>
    <property type="match status" value="2"/>
</dbReference>
<dbReference type="Pfam" id="PF04545">
    <property type="entry name" value="Sigma70_r4"/>
    <property type="match status" value="1"/>
</dbReference>
<dbReference type="InterPro" id="IPR007627">
    <property type="entry name" value="RNA_pol_sigma70_r2"/>
</dbReference>
<dbReference type="InterPro" id="IPR014284">
    <property type="entry name" value="RNA_pol_sigma-70_dom"/>
</dbReference>
<evidence type="ECO:0000313" key="7">
    <source>
        <dbReference type="Proteomes" id="UP001198565"/>
    </source>
</evidence>
<dbReference type="InterPro" id="IPR007630">
    <property type="entry name" value="RNA_pol_sigma70_r4"/>
</dbReference>
<dbReference type="NCBIfam" id="TIGR02980">
    <property type="entry name" value="SigBFG"/>
    <property type="match status" value="1"/>
</dbReference>
<keyword evidence="3" id="KW-0238">DNA-binding</keyword>
<feature type="domain" description="RNA polymerase sigma-70" evidence="5">
    <location>
        <begin position="80"/>
        <end position="93"/>
    </location>
</feature>